<dbReference type="AlphaFoldDB" id="A0A0G1AYR8"/>
<organism evidence="1 2">
    <name type="scientific">candidate division WWE3 bacterium GW2011_GWF1_42_14</name>
    <dbReference type="NCBI Taxonomy" id="1619138"/>
    <lineage>
        <taxon>Bacteria</taxon>
        <taxon>Katanobacteria</taxon>
    </lineage>
</organism>
<evidence type="ECO:0008006" key="3">
    <source>
        <dbReference type="Google" id="ProtNLM"/>
    </source>
</evidence>
<evidence type="ECO:0000313" key="1">
    <source>
        <dbReference type="EMBL" id="KKS39226.1"/>
    </source>
</evidence>
<proteinExistence type="predicted"/>
<name>A0A0G1AYR8_UNCKA</name>
<dbReference type="EMBL" id="LCCU01000003">
    <property type="protein sequence ID" value="KKS39226.1"/>
    <property type="molecule type" value="Genomic_DNA"/>
</dbReference>
<accession>A0A0G1AYR8</accession>
<dbReference type="Proteomes" id="UP000033847">
    <property type="component" value="Unassembled WGS sequence"/>
</dbReference>
<protein>
    <recommendedName>
        <fullName evidence="3">Peptidase MA-like domain-containing protein</fullName>
    </recommendedName>
</protein>
<comment type="caution">
    <text evidence="1">The sequence shown here is derived from an EMBL/GenBank/DDBJ whole genome shotgun (WGS) entry which is preliminary data.</text>
</comment>
<gene>
    <name evidence="1" type="ORF">UV00_C0003G0058</name>
</gene>
<reference evidence="1 2" key="1">
    <citation type="journal article" date="2015" name="Nature">
        <title>rRNA introns, odd ribosomes, and small enigmatic genomes across a large radiation of phyla.</title>
        <authorList>
            <person name="Brown C.T."/>
            <person name="Hug L.A."/>
            <person name="Thomas B.C."/>
            <person name="Sharon I."/>
            <person name="Castelle C.J."/>
            <person name="Singh A."/>
            <person name="Wilkins M.J."/>
            <person name="Williams K.H."/>
            <person name="Banfield J.F."/>
        </authorList>
    </citation>
    <scope>NUCLEOTIDE SEQUENCE [LARGE SCALE GENOMIC DNA]</scope>
</reference>
<evidence type="ECO:0000313" key="2">
    <source>
        <dbReference type="Proteomes" id="UP000033847"/>
    </source>
</evidence>
<sequence length="210" mass="24547">MTLLMSKIFRIKINEQKELESVYAQSLDKLNNFFDIRWEQNKPKVYIVSDRETAESLRGKQTPDWIVGWNGDGGAFVLDKDIFLNTKNTNRDNDDYKMLIMHELAHLYFKIVTGGKTQPNWLWEGTSILASGQAEKWNKPAEFRSFLDNKDVYSEAGHALLLLTRQFGKEKFIQMLKNYKTYDGDFSGLFKNTYDMELTYATFEGLIKHQ</sequence>